<evidence type="ECO:0000313" key="2">
    <source>
        <dbReference type="Proteomes" id="UP000821845"/>
    </source>
</evidence>
<protein>
    <submittedName>
        <fullName evidence="1">Uncharacterized protein</fullName>
    </submittedName>
</protein>
<dbReference type="Proteomes" id="UP000821845">
    <property type="component" value="Chromosome 4"/>
</dbReference>
<proteinExistence type="predicted"/>
<keyword evidence="2" id="KW-1185">Reference proteome</keyword>
<comment type="caution">
    <text evidence="1">The sequence shown here is derived from an EMBL/GenBank/DDBJ whole genome shotgun (WGS) entry which is preliminary data.</text>
</comment>
<evidence type="ECO:0000313" key="1">
    <source>
        <dbReference type="EMBL" id="KAH6932187.1"/>
    </source>
</evidence>
<sequence length="184" mass="20983">MQVKYASSEHGLDAAIEQLQSIPNKEYVQCVGKLRQQKAKWVLLLHSELMTWGHNMNNFAEASIYILKDVMLHRQKGYNAVALVDPVVEVWEVCFKSRLLDHAHSVPAHEHLYQLPKRMPWNAAKSIEPLGNNLYKAPSLQPDGGKVYEVCQDFRACTCPADQHSAFCNPRGLVHHLCIRRKLS</sequence>
<gene>
    <name evidence="1" type="ORF">HPB50_003641</name>
</gene>
<reference evidence="1" key="1">
    <citation type="submission" date="2020-05" db="EMBL/GenBank/DDBJ databases">
        <title>Large-scale comparative analyses of tick genomes elucidate their genetic diversity and vector capacities.</title>
        <authorList>
            <person name="Jia N."/>
            <person name="Wang J."/>
            <person name="Shi W."/>
            <person name="Du L."/>
            <person name="Sun Y."/>
            <person name="Zhan W."/>
            <person name="Jiang J."/>
            <person name="Wang Q."/>
            <person name="Zhang B."/>
            <person name="Ji P."/>
            <person name="Sakyi L.B."/>
            <person name="Cui X."/>
            <person name="Yuan T."/>
            <person name="Jiang B."/>
            <person name="Yang W."/>
            <person name="Lam T.T.-Y."/>
            <person name="Chang Q."/>
            <person name="Ding S."/>
            <person name="Wang X."/>
            <person name="Zhu J."/>
            <person name="Ruan X."/>
            <person name="Zhao L."/>
            <person name="Wei J."/>
            <person name="Que T."/>
            <person name="Du C."/>
            <person name="Cheng J."/>
            <person name="Dai P."/>
            <person name="Han X."/>
            <person name="Huang E."/>
            <person name="Gao Y."/>
            <person name="Liu J."/>
            <person name="Shao H."/>
            <person name="Ye R."/>
            <person name="Li L."/>
            <person name="Wei W."/>
            <person name="Wang X."/>
            <person name="Wang C."/>
            <person name="Yang T."/>
            <person name="Huo Q."/>
            <person name="Li W."/>
            <person name="Guo W."/>
            <person name="Chen H."/>
            <person name="Zhou L."/>
            <person name="Ni X."/>
            <person name="Tian J."/>
            <person name="Zhou Y."/>
            <person name="Sheng Y."/>
            <person name="Liu T."/>
            <person name="Pan Y."/>
            <person name="Xia L."/>
            <person name="Li J."/>
            <person name="Zhao F."/>
            <person name="Cao W."/>
        </authorList>
    </citation>
    <scope>NUCLEOTIDE SEQUENCE</scope>
    <source>
        <strain evidence="1">Hyas-2018</strain>
    </source>
</reference>
<accession>A0ACB7SDN3</accession>
<organism evidence="1 2">
    <name type="scientific">Hyalomma asiaticum</name>
    <name type="common">Tick</name>
    <dbReference type="NCBI Taxonomy" id="266040"/>
    <lineage>
        <taxon>Eukaryota</taxon>
        <taxon>Metazoa</taxon>
        <taxon>Ecdysozoa</taxon>
        <taxon>Arthropoda</taxon>
        <taxon>Chelicerata</taxon>
        <taxon>Arachnida</taxon>
        <taxon>Acari</taxon>
        <taxon>Parasitiformes</taxon>
        <taxon>Ixodida</taxon>
        <taxon>Ixodoidea</taxon>
        <taxon>Ixodidae</taxon>
        <taxon>Hyalomminae</taxon>
        <taxon>Hyalomma</taxon>
    </lineage>
</organism>
<name>A0ACB7SDN3_HYAAI</name>
<dbReference type="EMBL" id="CM023484">
    <property type="protein sequence ID" value="KAH6932187.1"/>
    <property type="molecule type" value="Genomic_DNA"/>
</dbReference>